<dbReference type="EMBL" id="CM004389">
    <property type="protein sequence ID" value="KAG8658710.1"/>
    <property type="molecule type" value="Genomic_DNA"/>
</dbReference>
<evidence type="ECO:0000313" key="2">
    <source>
        <dbReference type="Proteomes" id="UP000091857"/>
    </source>
</evidence>
<name>A0ACB7I2J3_MANES</name>
<accession>A0ACB7I2J3</accession>
<evidence type="ECO:0000313" key="1">
    <source>
        <dbReference type="EMBL" id="KAG8658710.1"/>
    </source>
</evidence>
<reference evidence="2" key="1">
    <citation type="journal article" date="2016" name="Nat. Biotechnol.">
        <title>Sequencing wild and cultivated cassava and related species reveals extensive interspecific hybridization and genetic diversity.</title>
        <authorList>
            <person name="Bredeson J.V."/>
            <person name="Lyons J.B."/>
            <person name="Prochnik S.E."/>
            <person name="Wu G.A."/>
            <person name="Ha C.M."/>
            <person name="Edsinger-Gonzales E."/>
            <person name="Grimwood J."/>
            <person name="Schmutz J."/>
            <person name="Rabbi I.Y."/>
            <person name="Egesi C."/>
            <person name="Nauluvula P."/>
            <person name="Lebot V."/>
            <person name="Ndunguru J."/>
            <person name="Mkamilo G."/>
            <person name="Bart R.S."/>
            <person name="Setter T.L."/>
            <person name="Gleadow R.M."/>
            <person name="Kulakow P."/>
            <person name="Ferguson M.E."/>
            <person name="Rounsley S."/>
            <person name="Rokhsar D.S."/>
        </authorList>
    </citation>
    <scope>NUCLEOTIDE SEQUENCE [LARGE SCALE GENOMIC DNA]</scope>
    <source>
        <strain evidence="2">cv. AM560-2</strain>
    </source>
</reference>
<protein>
    <submittedName>
        <fullName evidence="1">Uncharacterized protein</fullName>
    </submittedName>
</protein>
<organism evidence="1 2">
    <name type="scientific">Manihot esculenta</name>
    <name type="common">Cassava</name>
    <name type="synonym">Jatropha manihot</name>
    <dbReference type="NCBI Taxonomy" id="3983"/>
    <lineage>
        <taxon>Eukaryota</taxon>
        <taxon>Viridiplantae</taxon>
        <taxon>Streptophyta</taxon>
        <taxon>Embryophyta</taxon>
        <taxon>Tracheophyta</taxon>
        <taxon>Spermatophyta</taxon>
        <taxon>Magnoliopsida</taxon>
        <taxon>eudicotyledons</taxon>
        <taxon>Gunneridae</taxon>
        <taxon>Pentapetalae</taxon>
        <taxon>rosids</taxon>
        <taxon>fabids</taxon>
        <taxon>Malpighiales</taxon>
        <taxon>Euphorbiaceae</taxon>
        <taxon>Crotonoideae</taxon>
        <taxon>Manihoteae</taxon>
        <taxon>Manihot</taxon>
    </lineage>
</organism>
<dbReference type="Proteomes" id="UP000091857">
    <property type="component" value="Chromosome 3"/>
</dbReference>
<proteinExistence type="predicted"/>
<keyword evidence="2" id="KW-1185">Reference proteome</keyword>
<gene>
    <name evidence="1" type="ORF">MANES_03G180100v8</name>
</gene>
<comment type="caution">
    <text evidence="1">The sequence shown here is derived from an EMBL/GenBank/DDBJ whole genome shotgun (WGS) entry which is preliminary data.</text>
</comment>
<sequence>MSGNLLLTLLGLCFLLSCNAQNQRNITLGSSLTAGSNSSWLSPSGDFAFGFYSLTNGLFLVGIWFANIPNKTLLWSANRDLPLPTGSIVALSEDGRFLFTHTNGTIFTIHDGDASSGSMQDDGNFVLMNSGSELIWQSFDHPTDTILPGQKLNEGQFLFSNANGTVDFSTGRFRLAMQPDGNLVLSAFRLGGPGYWFTGAFGNSSLVFNESSALMYIANETAIFYQMTKESDLPTSISSSYHRATIDDGGNFQQYIHPKVHGSRWISVWRAITQPCTVNGVCGVYGYCTTDNNQTQTVTCSCLSGYSLLDPDIPSKGCFPDIPPEQCSNNTRSQVTYKIDQFEDADIPNNFEADLAEIRDIDLANCTKAVQDDCYCTAATFNATESVCRKKRIPFFTARKSNPATNGMITLIKVPVGTNNVPEDGENDSRTVIIVCLSVTSVLVLFFAAFALYYHPITKRFRSRKPLTVAYASDFNLRAFTFQELHEATDGFSNRIGKGSFGTVYSGSVGFEDKQIDIAVKQLDNVIEQGEKEFLTEVKVIGQTHHKHLVKLVGFCNEKSHRLLVYELMKNGSLSGFLFREEEKPSWNQRATIVLQIARGLLYLHEECETQIIHCDIKPQNVLLDEHYTPKIADFGLAKLLMKDQTRTSTNVRGTMGYMAPEWLKHAPITAKVDVYSYGVMLLEIICCRRHIELNRVEEETEEDDLVLTDWVLNCVRTGRLNVVINNEAEVMEDFKRFERMAMVGLWCVHPDPILRPTMKKVTQMLEGTAEVGVPPLAHALSISYK</sequence>